<accession>A0ABU2EJF6</accession>
<comment type="caution">
    <text evidence="2">The sequence shown here is derived from an EMBL/GenBank/DDBJ whole genome shotgun (WGS) entry which is preliminary data.</text>
</comment>
<name>A0ABU2EJF6_9BURK</name>
<protein>
    <submittedName>
        <fullName evidence="2">Uncharacterized protein</fullName>
    </submittedName>
</protein>
<dbReference type="Proteomes" id="UP001246576">
    <property type="component" value="Unassembled WGS sequence"/>
</dbReference>
<feature type="region of interest" description="Disordered" evidence="1">
    <location>
        <begin position="1"/>
        <end position="54"/>
    </location>
</feature>
<keyword evidence="3" id="KW-1185">Reference proteome</keyword>
<evidence type="ECO:0000313" key="3">
    <source>
        <dbReference type="Proteomes" id="UP001246576"/>
    </source>
</evidence>
<reference evidence="2" key="1">
    <citation type="submission" date="2023-09" db="EMBL/GenBank/DDBJ databases">
        <title>Description of first Herbaspirillum huttiense subsp. nephrolepsisexaltata and Herbaspirillum huttiense subsp. lycopersicon.</title>
        <authorList>
            <person name="Poudel M."/>
            <person name="Sharma A."/>
            <person name="Goss E."/>
            <person name="Tapia J.H."/>
            <person name="Harmon C.M."/>
            <person name="Jones J.B."/>
        </authorList>
    </citation>
    <scope>NUCLEOTIDE SEQUENCE</scope>
    <source>
        <strain evidence="2">SE1</strain>
    </source>
</reference>
<evidence type="ECO:0000256" key="1">
    <source>
        <dbReference type="SAM" id="MobiDB-lite"/>
    </source>
</evidence>
<dbReference type="RefSeq" id="WP_121043215.1">
    <property type="nucleotide sequence ID" value="NZ_JAVLSJ010000004.1"/>
</dbReference>
<feature type="compositionally biased region" description="Basic and acidic residues" evidence="1">
    <location>
        <begin position="26"/>
        <end position="35"/>
    </location>
</feature>
<evidence type="ECO:0000313" key="2">
    <source>
        <dbReference type="EMBL" id="MDR9848296.1"/>
    </source>
</evidence>
<dbReference type="EMBL" id="JAVLSJ010000004">
    <property type="protein sequence ID" value="MDR9848296.1"/>
    <property type="molecule type" value="Genomic_DNA"/>
</dbReference>
<sequence>MMISGNQASAAIAAPQPSSGYQTTPEPKKEQETESSKVTISSAALEKATQSETQTDELASQYRLSGPATLVSALNPVVYKMPEALIREMEVRGKEEAVRNAMSAQYANEHQYQTIGQVLVDGKLFAEVNDAGGYGSIQNAIPGLSDSPLSPRERVEEIAQALKGKGKVEVRYADFVPGLGGWGGPGAPDTMLSPFTARSLHDIFAEAIQGAERMRSSTLQAAKSSTL</sequence>
<gene>
    <name evidence="2" type="ORF">RI048_08740</name>
</gene>
<feature type="compositionally biased region" description="Low complexity" evidence="1">
    <location>
        <begin position="1"/>
        <end position="25"/>
    </location>
</feature>
<feature type="compositionally biased region" description="Polar residues" evidence="1">
    <location>
        <begin position="38"/>
        <end position="54"/>
    </location>
</feature>
<organism evidence="2 3">
    <name type="scientific">Herbaspirillum huttiense subsp. lycopersici</name>
    <dbReference type="NCBI Taxonomy" id="3074428"/>
    <lineage>
        <taxon>Bacteria</taxon>
        <taxon>Pseudomonadati</taxon>
        <taxon>Pseudomonadota</taxon>
        <taxon>Betaproteobacteria</taxon>
        <taxon>Burkholderiales</taxon>
        <taxon>Oxalobacteraceae</taxon>
        <taxon>Herbaspirillum</taxon>
    </lineage>
</organism>
<proteinExistence type="predicted"/>